<dbReference type="InterPro" id="IPR006433">
    <property type="entry name" value="Prohead_protease"/>
</dbReference>
<reference evidence="7 8" key="3">
    <citation type="journal article" date="2022" name="Int. J. Syst. Evol. Microbiol.">
        <title>Strains of Bradyrhizobium barranii sp. nov. associated with legumes native to Canada are symbionts of soybeans and belong to different subspecies (subsp. barranii subsp. nov. and subsp. apii subsp. nov.) and symbiovars (sv. glycinearum and sv. septentrionale).</title>
        <authorList>
            <person name="Bromfield E.S.P."/>
            <person name="Cloutier S."/>
            <person name="Wasai-Hara S."/>
            <person name="Minamisawa K."/>
        </authorList>
    </citation>
    <scope>NUCLEOTIDE SEQUENCE [LARGE SCALE GENOMIC DNA]</scope>
    <source>
        <strain evidence="7 8">323S2</strain>
    </source>
</reference>
<dbReference type="EMBL" id="CP088280">
    <property type="protein sequence ID" value="UGX97599.1"/>
    <property type="molecule type" value="Genomic_DNA"/>
</dbReference>
<feature type="compositionally biased region" description="Basic and acidic residues" evidence="4">
    <location>
        <begin position="156"/>
        <end position="168"/>
    </location>
</feature>
<organism evidence="6">
    <name type="scientific">Bradyrhizobium barranii subsp. barranii</name>
    <dbReference type="NCBI Taxonomy" id="2823807"/>
    <lineage>
        <taxon>Bacteria</taxon>
        <taxon>Pseudomonadati</taxon>
        <taxon>Pseudomonadota</taxon>
        <taxon>Alphaproteobacteria</taxon>
        <taxon>Hyphomicrobiales</taxon>
        <taxon>Nitrobacteraceae</taxon>
        <taxon>Bradyrhizobium</taxon>
        <taxon>Bradyrhizobium barranii</taxon>
    </lineage>
</organism>
<keyword evidence="1" id="KW-1188">Viral release from host cell</keyword>
<evidence type="ECO:0000313" key="6">
    <source>
        <dbReference type="EMBL" id="NYY95599.1"/>
    </source>
</evidence>
<dbReference type="Proteomes" id="UP000564836">
    <property type="component" value="Chromosome"/>
</dbReference>
<sequence>MADKISGWALQWGQPAIIAGAFEERFARGAFDKHLAQNPDVAALWAHDPSRPLGRVSNGLLKLRSDAIGLHFLLEPDPAAPLGQEALATVGNGTVTEVSVSFTPVVEEWTDDGDIPKRLITEARLYEISLVLWGAYGKATSAQISRASSNNSAARRRIEEAQRRRGIL</sequence>
<dbReference type="InterPro" id="IPR054613">
    <property type="entry name" value="Peptidase_S78_dom"/>
</dbReference>
<name>A0A7Z0TVV7_9BRAD</name>
<evidence type="ECO:0000313" key="8">
    <source>
        <dbReference type="Proteomes" id="UP000564836"/>
    </source>
</evidence>
<dbReference type="Pfam" id="PF04586">
    <property type="entry name" value="Peptidase_S78"/>
    <property type="match status" value="1"/>
</dbReference>
<evidence type="ECO:0000259" key="5">
    <source>
        <dbReference type="Pfam" id="PF04586"/>
    </source>
</evidence>
<keyword evidence="2 6" id="KW-0645">Protease</keyword>
<dbReference type="GO" id="GO:0008233">
    <property type="term" value="F:peptidase activity"/>
    <property type="evidence" value="ECO:0007669"/>
    <property type="project" value="UniProtKB-KW"/>
</dbReference>
<reference evidence="6" key="2">
    <citation type="submission" date="2020-06" db="EMBL/GenBank/DDBJ databases">
        <title>Whole Genome Sequence of Bradyrhizobium sp. Strain 323S2.</title>
        <authorList>
            <person name="Bromfield E.S.P."/>
        </authorList>
    </citation>
    <scope>NUCLEOTIDE SEQUENCE [LARGE SCALE GENOMIC DNA]</scope>
    <source>
        <strain evidence="6">323S2</strain>
    </source>
</reference>
<evidence type="ECO:0000256" key="1">
    <source>
        <dbReference type="ARBA" id="ARBA00022612"/>
    </source>
</evidence>
<dbReference type="GO" id="GO:0006508">
    <property type="term" value="P:proteolysis"/>
    <property type="evidence" value="ECO:0007669"/>
    <property type="project" value="UniProtKB-KW"/>
</dbReference>
<gene>
    <name evidence="7" type="ORF">G6321_00021665</name>
    <name evidence="6" type="ORF">G6321_46525</name>
</gene>
<feature type="region of interest" description="Disordered" evidence="4">
    <location>
        <begin position="146"/>
        <end position="168"/>
    </location>
</feature>
<dbReference type="RefSeq" id="WP_166342061.1">
    <property type="nucleotide sequence ID" value="NZ_CP088280.1"/>
</dbReference>
<feature type="domain" description="Prohead serine protease" evidence="5">
    <location>
        <begin position="4"/>
        <end position="148"/>
    </location>
</feature>
<dbReference type="EMBL" id="JACBFH010000001">
    <property type="protein sequence ID" value="NYY95599.1"/>
    <property type="molecule type" value="Genomic_DNA"/>
</dbReference>
<evidence type="ECO:0000313" key="7">
    <source>
        <dbReference type="EMBL" id="UGX97599.1"/>
    </source>
</evidence>
<protein>
    <submittedName>
        <fullName evidence="6">HK97 family phage prohead protease</fullName>
    </submittedName>
</protein>
<keyword evidence="3" id="KW-0378">Hydrolase</keyword>
<evidence type="ECO:0000256" key="3">
    <source>
        <dbReference type="ARBA" id="ARBA00022801"/>
    </source>
</evidence>
<dbReference type="AlphaFoldDB" id="A0A7Z0TVV7"/>
<dbReference type="NCBIfam" id="TIGR01543">
    <property type="entry name" value="proheadase_HK97"/>
    <property type="match status" value="1"/>
</dbReference>
<evidence type="ECO:0000256" key="4">
    <source>
        <dbReference type="SAM" id="MobiDB-lite"/>
    </source>
</evidence>
<proteinExistence type="predicted"/>
<reference evidence="7 8" key="1">
    <citation type="journal article" date="2017" name="Syst. Appl. Microbiol.">
        <title>Soybeans inoculated with root zone soils of Canadian native legumes harbour diverse and novel Bradyrhizobium spp. that possess agricultural potential.</title>
        <authorList>
            <person name="Bromfield E.S.P."/>
            <person name="Cloutier S."/>
            <person name="Tambong J.T."/>
            <person name="Tran Thi T.V."/>
        </authorList>
    </citation>
    <scope>NUCLEOTIDE SEQUENCE [LARGE SCALE GENOMIC DNA]</scope>
    <source>
        <strain evidence="7 8">323S2</strain>
    </source>
</reference>
<evidence type="ECO:0000256" key="2">
    <source>
        <dbReference type="ARBA" id="ARBA00022670"/>
    </source>
</evidence>
<accession>A0A7Z0TVV7</accession>